<evidence type="ECO:0000313" key="2">
    <source>
        <dbReference type="EMBL" id="GAG87025.1"/>
    </source>
</evidence>
<keyword evidence="1" id="KW-0812">Transmembrane</keyword>
<accession>X1AWA4</accession>
<organism evidence="2">
    <name type="scientific">marine sediment metagenome</name>
    <dbReference type="NCBI Taxonomy" id="412755"/>
    <lineage>
        <taxon>unclassified sequences</taxon>
        <taxon>metagenomes</taxon>
        <taxon>ecological metagenomes</taxon>
    </lineage>
</organism>
<dbReference type="Pfam" id="PF14329">
    <property type="entry name" value="DUF4386"/>
    <property type="match status" value="1"/>
</dbReference>
<feature type="transmembrane region" description="Helical" evidence="1">
    <location>
        <begin position="63"/>
        <end position="84"/>
    </location>
</feature>
<evidence type="ECO:0000256" key="1">
    <source>
        <dbReference type="SAM" id="Phobius"/>
    </source>
</evidence>
<feature type="transmembrane region" description="Helical" evidence="1">
    <location>
        <begin position="96"/>
        <end position="116"/>
    </location>
</feature>
<name>X1AWA4_9ZZZZ</name>
<feature type="transmembrane region" description="Helical" evidence="1">
    <location>
        <begin position="128"/>
        <end position="147"/>
    </location>
</feature>
<feature type="transmembrane region" description="Helical" evidence="1">
    <location>
        <begin position="12"/>
        <end position="36"/>
    </location>
</feature>
<proteinExistence type="predicted"/>
<feature type="transmembrane region" description="Helical" evidence="1">
    <location>
        <begin position="180"/>
        <end position="201"/>
    </location>
</feature>
<reference evidence="2" key="1">
    <citation type="journal article" date="2014" name="Front. Microbiol.">
        <title>High frequency of phylogenetically diverse reductive dehalogenase-homologous genes in deep subseafloor sedimentary metagenomes.</title>
        <authorList>
            <person name="Kawai M."/>
            <person name="Futagami T."/>
            <person name="Toyoda A."/>
            <person name="Takaki Y."/>
            <person name="Nishi S."/>
            <person name="Hori S."/>
            <person name="Arai W."/>
            <person name="Tsubouchi T."/>
            <person name="Morono Y."/>
            <person name="Uchiyama I."/>
            <person name="Ito T."/>
            <person name="Fujiyama A."/>
            <person name="Inagaki F."/>
            <person name="Takami H."/>
        </authorList>
    </citation>
    <scope>NUCLEOTIDE SEQUENCE</scope>
    <source>
        <strain evidence="2">Expedition CK06-06</strain>
    </source>
</reference>
<sequence>MKNLIPDLSLRKAARIVGIAFIISFILAIIVGNFILPNFINPGDTETLANDIEDNEQLLSTAVVGYLLILAFDTAIALGFFILLKPTNRILAFLSGNLRLLYVATMVISVLALAFQFIDVSSYGTVKLIGYLFFTCHIFVTGYTVYISGYIPRIFGVLLMLAFFSYILAFYLSFLVPEALLLIFMLFMIIGELSLSLWLLFKGGKIPELISKKITKSKV</sequence>
<dbReference type="AlphaFoldDB" id="X1AWA4"/>
<keyword evidence="1" id="KW-1133">Transmembrane helix</keyword>
<protein>
    <recommendedName>
        <fullName evidence="3">DUF4386 domain-containing protein</fullName>
    </recommendedName>
</protein>
<comment type="caution">
    <text evidence="2">The sequence shown here is derived from an EMBL/GenBank/DDBJ whole genome shotgun (WGS) entry which is preliminary data.</text>
</comment>
<feature type="transmembrane region" description="Helical" evidence="1">
    <location>
        <begin position="154"/>
        <end position="174"/>
    </location>
</feature>
<keyword evidence="1" id="KW-0472">Membrane</keyword>
<evidence type="ECO:0008006" key="3">
    <source>
        <dbReference type="Google" id="ProtNLM"/>
    </source>
</evidence>
<dbReference type="InterPro" id="IPR025495">
    <property type="entry name" value="DUF4386"/>
</dbReference>
<gene>
    <name evidence="2" type="ORF">S01H4_36480</name>
</gene>
<dbReference type="EMBL" id="BART01019508">
    <property type="protein sequence ID" value="GAG87025.1"/>
    <property type="molecule type" value="Genomic_DNA"/>
</dbReference>